<dbReference type="AlphaFoldDB" id="A0A1G5VIU3"/>
<keyword evidence="1" id="KW-1133">Transmembrane helix</keyword>
<proteinExistence type="predicted"/>
<keyword evidence="1" id="KW-0812">Transmembrane</keyword>
<evidence type="ECO:0000256" key="1">
    <source>
        <dbReference type="SAM" id="Phobius"/>
    </source>
</evidence>
<evidence type="ECO:0000313" key="2">
    <source>
        <dbReference type="EMBL" id="SDA45803.1"/>
    </source>
</evidence>
<protein>
    <submittedName>
        <fullName evidence="2">Uncharacterized protein</fullName>
    </submittedName>
</protein>
<dbReference type="RefSeq" id="WP_149731281.1">
    <property type="nucleotide sequence ID" value="NZ_FMXB01000004.1"/>
</dbReference>
<name>A0A1G5VIU3_9EURY</name>
<feature type="transmembrane region" description="Helical" evidence="1">
    <location>
        <begin position="21"/>
        <end position="42"/>
    </location>
</feature>
<keyword evidence="3" id="KW-1185">Reference proteome</keyword>
<sequence>MNAKQIMAIIIPIAIFMFRRYISIIITLPILIIGCIVTYYFYTKSKEDKYLKGALSLYGLNFFFIFIGFLLVFFF</sequence>
<keyword evidence="1" id="KW-0472">Membrane</keyword>
<dbReference type="PROSITE" id="PS51257">
    <property type="entry name" value="PROKAR_LIPOPROTEIN"/>
    <property type="match status" value="1"/>
</dbReference>
<gene>
    <name evidence="2" type="ORF">SAMN02910315_00658</name>
</gene>
<dbReference type="EMBL" id="FMXB01000004">
    <property type="protein sequence ID" value="SDA45803.1"/>
    <property type="molecule type" value="Genomic_DNA"/>
</dbReference>
<organism evidence="2 3">
    <name type="scientific">Methanobrevibacter millerae</name>
    <dbReference type="NCBI Taxonomy" id="230361"/>
    <lineage>
        <taxon>Archaea</taxon>
        <taxon>Methanobacteriati</taxon>
        <taxon>Methanobacteriota</taxon>
        <taxon>Methanomada group</taxon>
        <taxon>Methanobacteria</taxon>
        <taxon>Methanobacteriales</taxon>
        <taxon>Methanobacteriaceae</taxon>
        <taxon>Methanobrevibacter</taxon>
    </lineage>
</organism>
<feature type="transmembrane region" description="Helical" evidence="1">
    <location>
        <begin position="54"/>
        <end position="74"/>
    </location>
</feature>
<reference evidence="2 3" key="1">
    <citation type="submission" date="2016-10" db="EMBL/GenBank/DDBJ databases">
        <authorList>
            <person name="Varghese N."/>
            <person name="Submissions S."/>
        </authorList>
    </citation>
    <scope>NUCLEOTIDE SEQUENCE [LARGE SCALE GENOMIC DNA]</scope>
    <source>
        <strain evidence="2 3">DSM 16643</strain>
    </source>
</reference>
<evidence type="ECO:0000313" key="3">
    <source>
        <dbReference type="Proteomes" id="UP000323439"/>
    </source>
</evidence>
<dbReference type="Proteomes" id="UP000323439">
    <property type="component" value="Unassembled WGS sequence"/>
</dbReference>
<accession>A0A1G5VIU3</accession>